<proteinExistence type="predicted"/>
<organism evidence="1 2">
    <name type="scientific">Spiromyces aspiralis</name>
    <dbReference type="NCBI Taxonomy" id="68401"/>
    <lineage>
        <taxon>Eukaryota</taxon>
        <taxon>Fungi</taxon>
        <taxon>Fungi incertae sedis</taxon>
        <taxon>Zoopagomycota</taxon>
        <taxon>Kickxellomycotina</taxon>
        <taxon>Kickxellomycetes</taxon>
        <taxon>Kickxellales</taxon>
        <taxon>Kickxellaceae</taxon>
        <taxon>Spiromyces</taxon>
    </lineage>
</organism>
<sequence length="233" mass="24869">ERYREALALLELALDSLHNEHSHVSDPTRPWSHDPLQEGEPAACRCVLEITVLLNLAHTYRRLGELHKSLEYFDRAVASDEENVDAITGAAFTRHLAYNGEQCAKGSQSAHLLDEAIELYHRALALRPGGNSSNGCGDGGGINNGGLVGEALDLALEQAAKIKLSTGSRGGGRQLPQRLSPTISAANFSHQLATAGNATVDPRAVDIDNSVAMAISMSNSDDAGDSEQDMEMD</sequence>
<feature type="non-terminal residue" evidence="1">
    <location>
        <position position="1"/>
    </location>
</feature>
<gene>
    <name evidence="1" type="ORF">EV182_007155</name>
</gene>
<dbReference type="EMBL" id="JAMZIH010008360">
    <property type="protein sequence ID" value="KAJ1672447.1"/>
    <property type="molecule type" value="Genomic_DNA"/>
</dbReference>
<comment type="caution">
    <text evidence="1">The sequence shown here is derived from an EMBL/GenBank/DDBJ whole genome shotgun (WGS) entry which is preliminary data.</text>
</comment>
<reference evidence="1" key="1">
    <citation type="submission" date="2022-06" db="EMBL/GenBank/DDBJ databases">
        <title>Phylogenomic reconstructions and comparative analyses of Kickxellomycotina fungi.</title>
        <authorList>
            <person name="Reynolds N.K."/>
            <person name="Stajich J.E."/>
            <person name="Barry K."/>
            <person name="Grigoriev I.V."/>
            <person name="Crous P."/>
            <person name="Smith M.E."/>
        </authorList>
    </citation>
    <scope>NUCLEOTIDE SEQUENCE</scope>
    <source>
        <strain evidence="1">RSA 2271</strain>
    </source>
</reference>
<dbReference type="Proteomes" id="UP001145114">
    <property type="component" value="Unassembled WGS sequence"/>
</dbReference>
<evidence type="ECO:0000313" key="2">
    <source>
        <dbReference type="Proteomes" id="UP001145114"/>
    </source>
</evidence>
<accession>A0ACC1HB02</accession>
<keyword evidence="2" id="KW-1185">Reference proteome</keyword>
<protein>
    <submittedName>
        <fullName evidence="1">Uncharacterized protein</fullName>
    </submittedName>
</protein>
<name>A0ACC1HB02_9FUNG</name>
<evidence type="ECO:0000313" key="1">
    <source>
        <dbReference type="EMBL" id="KAJ1672447.1"/>
    </source>
</evidence>